<dbReference type="GeneID" id="56499266"/>
<keyword evidence="5" id="KW-1185">Reference proteome</keyword>
<dbReference type="PANTHER" id="PTHR11803:SF58">
    <property type="entry name" value="PROTEIN HMF1-RELATED"/>
    <property type="match status" value="1"/>
</dbReference>
<dbReference type="Pfam" id="PF01042">
    <property type="entry name" value="Ribonuc_L-PSP"/>
    <property type="match status" value="1"/>
</dbReference>
<dbReference type="SUPFAM" id="SSF55298">
    <property type="entry name" value="YjgF-like"/>
    <property type="match status" value="1"/>
</dbReference>
<dbReference type="Proteomes" id="UP000494201">
    <property type="component" value="Unassembled WGS sequence"/>
</dbReference>
<evidence type="ECO:0000313" key="4">
    <source>
        <dbReference type="Proteomes" id="UP000494201"/>
    </source>
</evidence>
<dbReference type="EMBL" id="CABVLY010000003">
    <property type="protein sequence ID" value="VVU48537.1"/>
    <property type="molecule type" value="Genomic_DNA"/>
</dbReference>
<sequence>MKKQFIVPQGIHATPTYSYAVKADNTVYLAGHVGRDAQGKVVEGGIEAQTVQAFENLKRTLDAAGATLADIVKLTIHITDIEAMATVRDVRARYLKPPMPASTAVEVAKLAPGVLIEIDGTAVIDDA</sequence>
<dbReference type="GO" id="GO:0019239">
    <property type="term" value="F:deaminase activity"/>
    <property type="evidence" value="ECO:0007669"/>
    <property type="project" value="TreeGrafter"/>
</dbReference>
<gene>
    <name evidence="3" type="ORF">BAN20980_01236</name>
    <name evidence="2" type="ORF">JQK92_09730</name>
</gene>
<reference evidence="2 5" key="2">
    <citation type="submission" date="2021-02" db="EMBL/GenBank/DDBJ databases">
        <title>Draft genome of the type strains Burkholderia anthina DSM16086.</title>
        <authorList>
            <person name="Hertel R."/>
            <person name="Meissner J."/>
            <person name="Poehlein A."/>
            <person name="Daniel R."/>
            <person name="Commichau F.M."/>
        </authorList>
    </citation>
    <scope>NUCLEOTIDE SEQUENCE [LARGE SCALE GENOMIC DNA]</scope>
    <source>
        <strain evidence="2 5">DSM 16086</strain>
    </source>
</reference>
<dbReference type="RefSeq" id="WP_096502664.1">
    <property type="nucleotide sequence ID" value="NZ_CABVLY010000003.1"/>
</dbReference>
<dbReference type="Gene3D" id="3.30.1330.40">
    <property type="entry name" value="RutC-like"/>
    <property type="match status" value="1"/>
</dbReference>
<organism evidence="3 4">
    <name type="scientific">Burkholderia anthina</name>
    <dbReference type="NCBI Taxonomy" id="179879"/>
    <lineage>
        <taxon>Bacteria</taxon>
        <taxon>Pseudomonadati</taxon>
        <taxon>Pseudomonadota</taxon>
        <taxon>Betaproteobacteria</taxon>
        <taxon>Burkholderiales</taxon>
        <taxon>Burkholderiaceae</taxon>
        <taxon>Burkholderia</taxon>
        <taxon>Burkholderia cepacia complex</taxon>
    </lineage>
</organism>
<dbReference type="AlphaFoldDB" id="A0A6P2G4N9"/>
<protein>
    <submittedName>
        <fullName evidence="3">Endoribonuclease L-PSP</fullName>
    </submittedName>
    <submittedName>
        <fullName evidence="2">RidA family protein</fullName>
    </submittedName>
</protein>
<dbReference type="InterPro" id="IPR006175">
    <property type="entry name" value="YjgF/YER057c/UK114"/>
</dbReference>
<dbReference type="GO" id="GO:0005829">
    <property type="term" value="C:cytosol"/>
    <property type="evidence" value="ECO:0007669"/>
    <property type="project" value="TreeGrafter"/>
</dbReference>
<evidence type="ECO:0000256" key="1">
    <source>
        <dbReference type="ARBA" id="ARBA00010552"/>
    </source>
</evidence>
<dbReference type="Proteomes" id="UP000755577">
    <property type="component" value="Unassembled WGS sequence"/>
</dbReference>
<dbReference type="InterPro" id="IPR035959">
    <property type="entry name" value="RutC-like_sf"/>
</dbReference>
<evidence type="ECO:0000313" key="3">
    <source>
        <dbReference type="EMBL" id="VVU48537.1"/>
    </source>
</evidence>
<evidence type="ECO:0000313" key="5">
    <source>
        <dbReference type="Proteomes" id="UP000755577"/>
    </source>
</evidence>
<dbReference type="CDD" id="cd00448">
    <property type="entry name" value="YjgF_YER057c_UK114_family"/>
    <property type="match status" value="1"/>
</dbReference>
<dbReference type="EMBL" id="JAFCIQ010000005">
    <property type="protein sequence ID" value="MBM2766705.1"/>
    <property type="molecule type" value="Genomic_DNA"/>
</dbReference>
<reference evidence="3 4" key="1">
    <citation type="submission" date="2019-09" db="EMBL/GenBank/DDBJ databases">
        <authorList>
            <person name="Depoorter E."/>
        </authorList>
    </citation>
    <scope>NUCLEOTIDE SEQUENCE [LARGE SCALE GENOMIC DNA]</scope>
    <source>
        <strain evidence="3">LMG 20980</strain>
    </source>
</reference>
<name>A0A6P2G4N9_9BURK</name>
<comment type="similarity">
    <text evidence="1">Belongs to the RutC family.</text>
</comment>
<accession>A0A6P2G4N9</accession>
<dbReference type="PANTHER" id="PTHR11803">
    <property type="entry name" value="2-IMINOBUTANOATE/2-IMINOPROPANOATE DEAMINASE RIDA"/>
    <property type="match status" value="1"/>
</dbReference>
<evidence type="ECO:0000313" key="2">
    <source>
        <dbReference type="EMBL" id="MBM2766705.1"/>
    </source>
</evidence>
<proteinExistence type="inferred from homology"/>